<evidence type="ECO:0008006" key="3">
    <source>
        <dbReference type="Google" id="ProtNLM"/>
    </source>
</evidence>
<sequence>MTETTNNTLLDLSTITEPFDLATALTYMKEHGEFIRCKSATQDFYMYRDVQKRPAIVNGRRKFVDVETIWAFNQWGGTAATINIADMLNEEYWIMKFDKHGNPDWSDPQGAETTEV</sequence>
<dbReference type="EMBL" id="FIHD01000017">
    <property type="protein sequence ID" value="CYU93192.1"/>
    <property type="molecule type" value="Genomic_DNA"/>
</dbReference>
<reference evidence="1 2" key="1">
    <citation type="submission" date="2016-02" db="EMBL/GenBank/DDBJ databases">
        <authorList>
            <consortium name="Pathogen Informatics"/>
        </authorList>
    </citation>
    <scope>NUCLEOTIDE SEQUENCE [LARGE SCALE GENOMIC DNA]</scope>
    <source>
        <strain evidence="1 2">LSS54</strain>
    </source>
</reference>
<name>A0A123T5Z7_STRSU</name>
<dbReference type="RefSeq" id="WP_044774707.1">
    <property type="nucleotide sequence ID" value="NZ_CEFG01000069.1"/>
</dbReference>
<proteinExistence type="predicted"/>
<evidence type="ECO:0000313" key="2">
    <source>
        <dbReference type="Proteomes" id="UP000073494"/>
    </source>
</evidence>
<dbReference type="Proteomes" id="UP000073494">
    <property type="component" value="Unassembled WGS sequence"/>
</dbReference>
<dbReference type="AlphaFoldDB" id="A0A123T5Z7"/>
<gene>
    <name evidence="1" type="ORF">ERS132416_01124</name>
</gene>
<accession>A0A123T5Z7</accession>
<protein>
    <recommendedName>
        <fullName evidence="3">Phage protein</fullName>
    </recommendedName>
</protein>
<evidence type="ECO:0000313" key="1">
    <source>
        <dbReference type="EMBL" id="CYU93192.1"/>
    </source>
</evidence>
<organism evidence="1 2">
    <name type="scientific">Streptococcus suis</name>
    <dbReference type="NCBI Taxonomy" id="1307"/>
    <lineage>
        <taxon>Bacteria</taxon>
        <taxon>Bacillati</taxon>
        <taxon>Bacillota</taxon>
        <taxon>Bacilli</taxon>
        <taxon>Lactobacillales</taxon>
        <taxon>Streptococcaceae</taxon>
        <taxon>Streptococcus</taxon>
    </lineage>
</organism>